<dbReference type="EMBL" id="BMFS01000001">
    <property type="protein sequence ID" value="GGG90967.1"/>
    <property type="molecule type" value="Genomic_DNA"/>
</dbReference>
<protein>
    <recommendedName>
        <fullName evidence="3">DUF1465 family protein</fullName>
    </recommendedName>
</protein>
<reference evidence="2" key="1">
    <citation type="journal article" date="2019" name="Int. J. Syst. Evol. Microbiol.">
        <title>The Global Catalogue of Microorganisms (GCM) 10K type strain sequencing project: providing services to taxonomists for standard genome sequencing and annotation.</title>
        <authorList>
            <consortium name="The Broad Institute Genomics Platform"/>
            <consortium name="The Broad Institute Genome Sequencing Center for Infectious Disease"/>
            <person name="Wu L."/>
            <person name="Ma J."/>
        </authorList>
    </citation>
    <scope>NUCLEOTIDE SEQUENCE [LARGE SCALE GENOMIC DNA]</scope>
    <source>
        <strain evidence="2">CGMCC 1.12766</strain>
    </source>
</reference>
<dbReference type="RefSeq" id="WP_188450929.1">
    <property type="nucleotide sequence ID" value="NZ_BMFS01000001.1"/>
</dbReference>
<dbReference type="Pfam" id="PF07323">
    <property type="entry name" value="DUF1465"/>
    <property type="match status" value="1"/>
</dbReference>
<dbReference type="InterPro" id="IPR010848">
    <property type="entry name" value="DUF1465"/>
</dbReference>
<proteinExistence type="predicted"/>
<evidence type="ECO:0000313" key="2">
    <source>
        <dbReference type="Proteomes" id="UP000648722"/>
    </source>
</evidence>
<gene>
    <name evidence="1" type="primary">rcdA</name>
    <name evidence="1" type="ORF">GCM10007420_02710</name>
</gene>
<evidence type="ECO:0000313" key="1">
    <source>
        <dbReference type="EMBL" id="GGG90967.1"/>
    </source>
</evidence>
<dbReference type="InterPro" id="IPR038301">
    <property type="entry name" value="AraC-like_sf"/>
</dbReference>
<sequence length="180" mass="19446">METETGKSGTDRAASEAAIRVADFAASEHFSRLFREGMDLVEETASYLDGPGRDDAKRLGRSGALAYAAESMTLTTQLMQSASWLLTQRAVSEGEMTPFEAASEKYRLGGKTHPREGMWPAGDDPCPPRLGDLVARSQSLHERLKRLDDNLFREAPGGAPGQNPLAGQWSALESAFAGRS</sequence>
<organism evidence="1 2">
    <name type="scientific">Glycocaulis albus</name>
    <dbReference type="NCBI Taxonomy" id="1382801"/>
    <lineage>
        <taxon>Bacteria</taxon>
        <taxon>Pseudomonadati</taxon>
        <taxon>Pseudomonadota</taxon>
        <taxon>Alphaproteobacteria</taxon>
        <taxon>Maricaulales</taxon>
        <taxon>Maricaulaceae</taxon>
        <taxon>Glycocaulis</taxon>
    </lineage>
</organism>
<name>A0ABQ1XFU6_9PROT</name>
<dbReference type="Proteomes" id="UP000648722">
    <property type="component" value="Unassembled WGS sequence"/>
</dbReference>
<dbReference type="Gene3D" id="1.10.8.930">
    <property type="entry name" value="Protein of unknown function DUF1465"/>
    <property type="match status" value="1"/>
</dbReference>
<comment type="caution">
    <text evidence="1">The sequence shown here is derived from an EMBL/GenBank/DDBJ whole genome shotgun (WGS) entry which is preliminary data.</text>
</comment>
<evidence type="ECO:0008006" key="3">
    <source>
        <dbReference type="Google" id="ProtNLM"/>
    </source>
</evidence>
<keyword evidence="2" id="KW-1185">Reference proteome</keyword>
<accession>A0ABQ1XFU6</accession>